<name>A0ABQ9T8J3_SAGOE</name>
<comment type="caution">
    <text evidence="2">The sequence shown here is derived from an EMBL/GenBank/DDBJ whole genome shotgun (WGS) entry which is preliminary data.</text>
</comment>
<protein>
    <submittedName>
        <fullName evidence="2">Uncharacterized protein</fullName>
    </submittedName>
</protein>
<evidence type="ECO:0000256" key="1">
    <source>
        <dbReference type="SAM" id="MobiDB-lite"/>
    </source>
</evidence>
<sequence length="124" mass="14033">MPVVTQWRGMTWLSRTEYSLTTQEVETFFKLRITLCKRNKGRGRKSLSLQLLHQQTQSNAKQRNPVRNTVEPRRHTFSRKAPSTLVTTTSAVVRGFVPVSRAGFPAGSPPQERLGALTIRLLEG</sequence>
<feature type="region of interest" description="Disordered" evidence="1">
    <location>
        <begin position="54"/>
        <end position="80"/>
    </location>
</feature>
<evidence type="ECO:0000313" key="3">
    <source>
        <dbReference type="Proteomes" id="UP001266305"/>
    </source>
</evidence>
<evidence type="ECO:0000313" key="2">
    <source>
        <dbReference type="EMBL" id="KAK2081061.1"/>
    </source>
</evidence>
<keyword evidence="3" id="KW-1185">Reference proteome</keyword>
<reference evidence="2 3" key="1">
    <citation type="submission" date="2023-05" db="EMBL/GenBank/DDBJ databases">
        <title>B98-5 Cell Line De Novo Hybrid Assembly: An Optical Mapping Approach.</title>
        <authorList>
            <person name="Kananen K."/>
            <person name="Auerbach J.A."/>
            <person name="Kautto E."/>
            <person name="Blachly J.S."/>
        </authorList>
    </citation>
    <scope>NUCLEOTIDE SEQUENCE [LARGE SCALE GENOMIC DNA]</scope>
    <source>
        <strain evidence="2">B95-8</strain>
        <tissue evidence="2">Cell line</tissue>
    </source>
</reference>
<organism evidence="2 3">
    <name type="scientific">Saguinus oedipus</name>
    <name type="common">Cotton-top tamarin</name>
    <name type="synonym">Oedipomidas oedipus</name>
    <dbReference type="NCBI Taxonomy" id="9490"/>
    <lineage>
        <taxon>Eukaryota</taxon>
        <taxon>Metazoa</taxon>
        <taxon>Chordata</taxon>
        <taxon>Craniata</taxon>
        <taxon>Vertebrata</taxon>
        <taxon>Euteleostomi</taxon>
        <taxon>Mammalia</taxon>
        <taxon>Eutheria</taxon>
        <taxon>Euarchontoglires</taxon>
        <taxon>Primates</taxon>
        <taxon>Haplorrhini</taxon>
        <taxon>Platyrrhini</taxon>
        <taxon>Cebidae</taxon>
        <taxon>Callitrichinae</taxon>
        <taxon>Saguinus</taxon>
    </lineage>
</organism>
<accession>A0ABQ9T8J3</accession>
<gene>
    <name evidence="2" type="ORF">P7K49_040176</name>
</gene>
<dbReference type="EMBL" id="JASSZA010000411">
    <property type="protein sequence ID" value="KAK2081061.1"/>
    <property type="molecule type" value="Genomic_DNA"/>
</dbReference>
<dbReference type="Proteomes" id="UP001266305">
    <property type="component" value="Unassembled WGS sequence"/>
</dbReference>
<proteinExistence type="predicted"/>